<keyword evidence="1" id="KW-0812">Transmembrane</keyword>
<keyword evidence="1" id="KW-0472">Membrane</keyword>
<comment type="caution">
    <text evidence="2">The sequence shown here is derived from an EMBL/GenBank/DDBJ whole genome shotgun (WGS) entry which is preliminary data.</text>
</comment>
<dbReference type="EMBL" id="REGN01001882">
    <property type="protein sequence ID" value="RNA31899.1"/>
    <property type="molecule type" value="Genomic_DNA"/>
</dbReference>
<feature type="transmembrane region" description="Helical" evidence="1">
    <location>
        <begin position="40"/>
        <end position="56"/>
    </location>
</feature>
<accession>A0A3M7S884</accession>
<keyword evidence="1" id="KW-1133">Transmembrane helix</keyword>
<sequence length="68" mass="7963">MEITQSLTIELRLFGRKERLRSIPNYQDFGLSTDRPKVTNLYQIIGLSFFLFMYGLKRRTTSVSVCNV</sequence>
<evidence type="ECO:0000256" key="1">
    <source>
        <dbReference type="SAM" id="Phobius"/>
    </source>
</evidence>
<dbReference type="AlphaFoldDB" id="A0A3M7S884"/>
<gene>
    <name evidence="2" type="ORF">BpHYR1_020564</name>
</gene>
<dbReference type="Proteomes" id="UP000276133">
    <property type="component" value="Unassembled WGS sequence"/>
</dbReference>
<evidence type="ECO:0000313" key="2">
    <source>
        <dbReference type="EMBL" id="RNA31899.1"/>
    </source>
</evidence>
<keyword evidence="3" id="KW-1185">Reference proteome</keyword>
<protein>
    <submittedName>
        <fullName evidence="2">Uncharacterized protein</fullName>
    </submittedName>
</protein>
<name>A0A3M7S884_BRAPC</name>
<proteinExistence type="predicted"/>
<organism evidence="2 3">
    <name type="scientific">Brachionus plicatilis</name>
    <name type="common">Marine rotifer</name>
    <name type="synonym">Brachionus muelleri</name>
    <dbReference type="NCBI Taxonomy" id="10195"/>
    <lineage>
        <taxon>Eukaryota</taxon>
        <taxon>Metazoa</taxon>
        <taxon>Spiralia</taxon>
        <taxon>Gnathifera</taxon>
        <taxon>Rotifera</taxon>
        <taxon>Eurotatoria</taxon>
        <taxon>Monogononta</taxon>
        <taxon>Pseudotrocha</taxon>
        <taxon>Ploima</taxon>
        <taxon>Brachionidae</taxon>
        <taxon>Brachionus</taxon>
    </lineage>
</organism>
<reference evidence="2 3" key="1">
    <citation type="journal article" date="2018" name="Sci. Rep.">
        <title>Genomic signatures of local adaptation to the degree of environmental predictability in rotifers.</title>
        <authorList>
            <person name="Franch-Gras L."/>
            <person name="Hahn C."/>
            <person name="Garcia-Roger E.M."/>
            <person name="Carmona M.J."/>
            <person name="Serra M."/>
            <person name="Gomez A."/>
        </authorList>
    </citation>
    <scope>NUCLEOTIDE SEQUENCE [LARGE SCALE GENOMIC DNA]</scope>
    <source>
        <strain evidence="2">HYR1</strain>
    </source>
</reference>
<evidence type="ECO:0000313" key="3">
    <source>
        <dbReference type="Proteomes" id="UP000276133"/>
    </source>
</evidence>